<accession>A0A975P4P9</accession>
<sequence>MRFIDANHPFFKPVWRRWAVSLAPVLWAAVEVWTGNPGWAILFGGAGAYAFYALIIEGPSDS</sequence>
<keyword evidence="1" id="KW-1133">Transmembrane helix</keyword>
<dbReference type="EMBL" id="CP076361">
    <property type="protein sequence ID" value="QWK89800.1"/>
    <property type="molecule type" value="Genomic_DNA"/>
</dbReference>
<dbReference type="Proteomes" id="UP000679352">
    <property type="component" value="Chromosome"/>
</dbReference>
<evidence type="ECO:0000313" key="3">
    <source>
        <dbReference type="Proteomes" id="UP000679352"/>
    </source>
</evidence>
<evidence type="ECO:0000313" key="2">
    <source>
        <dbReference type="EMBL" id="QWK89800.1"/>
    </source>
</evidence>
<organism evidence="2 3">
    <name type="scientific">Gemmobacter fulvus</name>
    <dbReference type="NCBI Taxonomy" id="2840474"/>
    <lineage>
        <taxon>Bacteria</taxon>
        <taxon>Pseudomonadati</taxon>
        <taxon>Pseudomonadota</taxon>
        <taxon>Alphaproteobacteria</taxon>
        <taxon>Rhodobacterales</taxon>
        <taxon>Paracoccaceae</taxon>
        <taxon>Gemmobacter</taxon>
    </lineage>
</organism>
<reference evidence="2" key="1">
    <citation type="submission" date="2021-06" db="EMBL/GenBank/DDBJ databases">
        <title>Direct submission.</title>
        <authorList>
            <person name="Lee C.-S."/>
            <person name="Jin L."/>
        </authorList>
    </citation>
    <scope>NUCLEOTIDE SEQUENCE</scope>
    <source>
        <strain evidence="2">Con5</strain>
    </source>
</reference>
<evidence type="ECO:0000256" key="1">
    <source>
        <dbReference type="SAM" id="Phobius"/>
    </source>
</evidence>
<protein>
    <recommendedName>
        <fullName evidence="4">DUF3329 domain-containing protein</fullName>
    </recommendedName>
</protein>
<dbReference type="AlphaFoldDB" id="A0A975P4P9"/>
<proteinExistence type="predicted"/>
<keyword evidence="1" id="KW-0472">Membrane</keyword>
<evidence type="ECO:0008006" key="4">
    <source>
        <dbReference type="Google" id="ProtNLM"/>
    </source>
</evidence>
<dbReference type="RefSeq" id="WP_215506121.1">
    <property type="nucleotide sequence ID" value="NZ_CP076361.1"/>
</dbReference>
<dbReference type="KEGG" id="gfu:KM031_13280"/>
<keyword evidence="1" id="KW-0812">Transmembrane</keyword>
<feature type="transmembrane region" description="Helical" evidence="1">
    <location>
        <begin position="38"/>
        <end position="56"/>
    </location>
</feature>
<name>A0A975P4P9_9RHOB</name>
<keyword evidence="3" id="KW-1185">Reference proteome</keyword>
<gene>
    <name evidence="2" type="ORF">KM031_13280</name>
</gene>